<evidence type="ECO:0000256" key="2">
    <source>
        <dbReference type="SAM" id="SignalP"/>
    </source>
</evidence>
<keyword evidence="2" id="KW-0732">Signal</keyword>
<dbReference type="Gene3D" id="3.90.1410.10">
    <property type="entry name" value="set domain protein methyltransferase, domain 1"/>
    <property type="match status" value="1"/>
</dbReference>
<dbReference type="PANTHER" id="PTHR13271">
    <property type="entry name" value="UNCHARACTERIZED PUTATIVE METHYLTRANSFERASE"/>
    <property type="match status" value="1"/>
</dbReference>
<protein>
    <recommendedName>
        <fullName evidence="3">SET domain-containing protein</fullName>
    </recommendedName>
</protein>
<dbReference type="Pfam" id="PF00856">
    <property type="entry name" value="SET"/>
    <property type="match status" value="1"/>
</dbReference>
<feature type="chain" id="PRO_5044836517" description="SET domain-containing protein" evidence="2">
    <location>
        <begin position="16"/>
        <end position="656"/>
    </location>
</feature>
<comment type="caution">
    <text evidence="4">The sequence shown here is derived from an EMBL/GenBank/DDBJ whole genome shotgun (WGS) entry which is preliminary data.</text>
</comment>
<evidence type="ECO:0000313" key="4">
    <source>
        <dbReference type="EMBL" id="KAL3766808.1"/>
    </source>
</evidence>
<feature type="domain" description="SET" evidence="3">
    <location>
        <begin position="86"/>
        <end position="376"/>
    </location>
</feature>
<feature type="signal peptide" evidence="2">
    <location>
        <begin position="1"/>
        <end position="15"/>
    </location>
</feature>
<proteinExistence type="predicted"/>
<sequence>MIAAILAVVVLAVSAFGWSDHSSLLAQKSRIHHSNHGISSSRHQNVLRSSSLSEAQDVRQDHQQQQHPHSKLWSTTLENSKCYVNPSIELAVRPPSEGGTGIVAVVDIPADTVVMCLPLEEVGMVDAASILDLYNEEEGRDEVLTLLKDMWNRKELATSEGNSEDGKRLAIFAGIIAHLQLTRYKDMKSNTSGEGVSSYALNQSRRLALFLDAMPLLPQRDDNINSRTHPFPTHYLYWTDDEIQILLRGTIGQTKAREVRAGIGLVVREWSSSFLEEHFNNGDITQTQILNAIFSAFTAVLSRSFGDSAGRDLNGKGRMLVPLVDMLNHDGEDPNVRWTWHVGGDDENGIEDGKGDIVVTTLSEVKTGKELFKCYGWRPSWDVASSYGFVPRLSSQRWECSAIPLFPAELDLAPDSIATPNQKANHETTLDLSLESNYAPLLKSIVDAVETVNEFKDRQAIDYAIAKNETTNKKNIDRPKQLDRLQLVSLFQPPPKSTAKKYPFLRRQPCVVIGTKIQISLSDENDHYHCDAINSVLPAFRAAASAISQLRNNHQRFGNANTSQIVASQMTMAAGDSDWDVPARQLIMEGISDRIQNLVDDGTNAKAWLAKQNDATGMTDRNGEHGRFRADMASDVREAELKVLRVLLKELLNGKR</sequence>
<dbReference type="CDD" id="cd10527">
    <property type="entry name" value="SET_LSMT"/>
    <property type="match status" value="1"/>
</dbReference>
<feature type="compositionally biased region" description="Polar residues" evidence="1">
    <location>
        <begin position="36"/>
        <end position="54"/>
    </location>
</feature>
<dbReference type="InterPro" id="IPR046341">
    <property type="entry name" value="SET_dom_sf"/>
</dbReference>
<dbReference type="SUPFAM" id="SSF82199">
    <property type="entry name" value="SET domain"/>
    <property type="match status" value="1"/>
</dbReference>
<dbReference type="InterPro" id="IPR050600">
    <property type="entry name" value="SETD3_SETD6_MTase"/>
</dbReference>
<gene>
    <name evidence="4" type="ORF">ACHAW5_009700</name>
</gene>
<dbReference type="PROSITE" id="PS50280">
    <property type="entry name" value="SET"/>
    <property type="match status" value="1"/>
</dbReference>
<reference evidence="4 5" key="1">
    <citation type="submission" date="2024-10" db="EMBL/GenBank/DDBJ databases">
        <title>Updated reference genomes for cyclostephanoid diatoms.</title>
        <authorList>
            <person name="Roberts W.R."/>
            <person name="Alverson A.J."/>
        </authorList>
    </citation>
    <scope>NUCLEOTIDE SEQUENCE [LARGE SCALE GENOMIC DNA]</scope>
    <source>
        <strain evidence="4 5">AJA276-08</strain>
    </source>
</reference>
<evidence type="ECO:0000259" key="3">
    <source>
        <dbReference type="PROSITE" id="PS50280"/>
    </source>
</evidence>
<dbReference type="InterPro" id="IPR001214">
    <property type="entry name" value="SET_dom"/>
</dbReference>
<accession>A0ABD3MV34</accession>
<dbReference type="EMBL" id="JALLAZ020001720">
    <property type="protein sequence ID" value="KAL3766808.1"/>
    <property type="molecule type" value="Genomic_DNA"/>
</dbReference>
<name>A0ABD3MV34_9STRA</name>
<organism evidence="4 5">
    <name type="scientific">Stephanodiscus triporus</name>
    <dbReference type="NCBI Taxonomy" id="2934178"/>
    <lineage>
        <taxon>Eukaryota</taxon>
        <taxon>Sar</taxon>
        <taxon>Stramenopiles</taxon>
        <taxon>Ochrophyta</taxon>
        <taxon>Bacillariophyta</taxon>
        <taxon>Coscinodiscophyceae</taxon>
        <taxon>Thalassiosirophycidae</taxon>
        <taxon>Stephanodiscales</taxon>
        <taxon>Stephanodiscaceae</taxon>
        <taxon>Stephanodiscus</taxon>
    </lineage>
</organism>
<keyword evidence="5" id="KW-1185">Reference proteome</keyword>
<evidence type="ECO:0000313" key="5">
    <source>
        <dbReference type="Proteomes" id="UP001530315"/>
    </source>
</evidence>
<evidence type="ECO:0000256" key="1">
    <source>
        <dbReference type="SAM" id="MobiDB-lite"/>
    </source>
</evidence>
<dbReference type="Proteomes" id="UP001530315">
    <property type="component" value="Unassembled WGS sequence"/>
</dbReference>
<feature type="region of interest" description="Disordered" evidence="1">
    <location>
        <begin position="35"/>
        <end position="71"/>
    </location>
</feature>
<dbReference type="PANTHER" id="PTHR13271:SF34">
    <property type="entry name" value="N-LYSINE METHYLTRANSFERASE SETD6"/>
    <property type="match status" value="1"/>
</dbReference>
<dbReference type="AlphaFoldDB" id="A0ABD3MV34"/>